<feature type="region of interest" description="Disordered" evidence="7">
    <location>
        <begin position="167"/>
        <end position="194"/>
    </location>
</feature>
<evidence type="ECO:0000313" key="10">
    <source>
        <dbReference type="Proteomes" id="UP000228380"/>
    </source>
</evidence>
<dbReference type="GeneID" id="103695654"/>
<dbReference type="OrthoDB" id="1937095at2759"/>
<dbReference type="GO" id="GO:0090307">
    <property type="term" value="P:mitotic spindle assembly"/>
    <property type="evidence" value="ECO:0007669"/>
    <property type="project" value="TreeGrafter"/>
</dbReference>
<accession>A0A8B9A0R0</accession>
<feature type="transmembrane region" description="Helical" evidence="8">
    <location>
        <begin position="544"/>
        <end position="564"/>
    </location>
</feature>
<dbReference type="Proteomes" id="UP000228380">
    <property type="component" value="Unplaced"/>
</dbReference>
<evidence type="ECO:0000256" key="1">
    <source>
        <dbReference type="ARBA" id="ARBA00004245"/>
    </source>
</evidence>
<feature type="coiled-coil region" evidence="6">
    <location>
        <begin position="419"/>
        <end position="447"/>
    </location>
</feature>
<dbReference type="GO" id="GO:0008017">
    <property type="term" value="F:microtubule binding"/>
    <property type="evidence" value="ECO:0007669"/>
    <property type="project" value="TreeGrafter"/>
</dbReference>
<sequence>MTTPVKKPHGRRPQTSEDWKFPENSDPTPSRKPVTMTPTSEAWMFSENCDPNLLVSTPRRVMKSPAMKLVNSKKKPTPKTPGRTLSSASPAQDRKPVNAKKNSIKRGKDLESKKGCRVLCESPCAPEKMFITKDQMIGACVVVEASPVEADGSKECIEKKNWVTESKEPLEGSGRSVVEVSGGQDSRGSSKMRKMRSKILQEATSSMPEPGAGRVMYLVKAFERLLSLSKDAQGREKVENKKKVMNWALPGLQQPPKAKETEVSSSPGSSSSNFITGKCFERDSGDYSSVDSSNDDSRLSWGSSTSDGGRRSGRNSTGSSGRSWNKKLKVTSQQPFKLRTEQRGRLKEEHFLKKLKEILLEEEKQRIPIAQGLPWTTDEPECLLKPPTKEPTEPIDLILHSDMRAVERAEFDLQVVEHLNFLEQIRMEKERQQKLEEEEEIRRLRKELKPRAQPMPYFDRPFIPKKPPCLRGEGQRSPTQSLRSRSSTLALSVSGHGKRLEERMCHANIFVSDSPVIVGELVSDVQAARDLVVGTLCSPEPFSVINFLTFGIMYLFELLFLHTISLRWHP</sequence>
<dbReference type="InterPro" id="IPR027329">
    <property type="entry name" value="TPX2_C"/>
</dbReference>
<dbReference type="PANTHER" id="PTHR14326">
    <property type="entry name" value="TARGETING PROTEIN FOR XKLP2"/>
    <property type="match status" value="1"/>
</dbReference>
<dbReference type="GO" id="GO:0060236">
    <property type="term" value="P:regulation of mitotic spindle organization"/>
    <property type="evidence" value="ECO:0007669"/>
    <property type="project" value="InterPro"/>
</dbReference>
<keyword evidence="8" id="KW-1133">Transmembrane helix</keyword>
<evidence type="ECO:0000256" key="3">
    <source>
        <dbReference type="ARBA" id="ARBA00022490"/>
    </source>
</evidence>
<comment type="subcellular location">
    <subcellularLocation>
        <location evidence="1">Cytoplasm</location>
        <location evidence="1">Cytoskeleton</location>
    </subcellularLocation>
</comment>
<organism evidence="10 11">
    <name type="scientific">Phoenix dactylifera</name>
    <name type="common">Date palm</name>
    <dbReference type="NCBI Taxonomy" id="42345"/>
    <lineage>
        <taxon>Eukaryota</taxon>
        <taxon>Viridiplantae</taxon>
        <taxon>Streptophyta</taxon>
        <taxon>Embryophyta</taxon>
        <taxon>Tracheophyta</taxon>
        <taxon>Spermatophyta</taxon>
        <taxon>Magnoliopsida</taxon>
        <taxon>Liliopsida</taxon>
        <taxon>Arecaceae</taxon>
        <taxon>Coryphoideae</taxon>
        <taxon>Phoeniceae</taxon>
        <taxon>Phoenix</taxon>
    </lineage>
</organism>
<evidence type="ECO:0000256" key="7">
    <source>
        <dbReference type="SAM" id="MobiDB-lite"/>
    </source>
</evidence>
<evidence type="ECO:0000256" key="4">
    <source>
        <dbReference type="ARBA" id="ARBA00022701"/>
    </source>
</evidence>
<feature type="region of interest" description="Disordered" evidence="7">
    <location>
        <begin position="246"/>
        <end position="335"/>
    </location>
</feature>
<dbReference type="GO" id="GO:0030295">
    <property type="term" value="F:protein kinase activator activity"/>
    <property type="evidence" value="ECO:0007669"/>
    <property type="project" value="TreeGrafter"/>
</dbReference>
<feature type="compositionally biased region" description="Basic residues" evidence="7">
    <location>
        <begin position="1"/>
        <end position="12"/>
    </location>
</feature>
<name>A0A8B9A0R0_PHODC</name>
<evidence type="ECO:0000313" key="11">
    <source>
        <dbReference type="RefSeq" id="XP_038977054.1"/>
    </source>
</evidence>
<evidence type="ECO:0000256" key="2">
    <source>
        <dbReference type="ARBA" id="ARBA00005885"/>
    </source>
</evidence>
<dbReference type="GO" id="GO:0005819">
    <property type="term" value="C:spindle"/>
    <property type="evidence" value="ECO:0007669"/>
    <property type="project" value="InterPro"/>
</dbReference>
<dbReference type="GO" id="GO:0005880">
    <property type="term" value="C:nuclear microtubule"/>
    <property type="evidence" value="ECO:0007669"/>
    <property type="project" value="TreeGrafter"/>
</dbReference>
<feature type="region of interest" description="Disordered" evidence="7">
    <location>
        <begin position="54"/>
        <end position="108"/>
    </location>
</feature>
<proteinExistence type="inferred from homology"/>
<keyword evidence="3" id="KW-0963">Cytoplasm</keyword>
<comment type="similarity">
    <text evidence="2">Belongs to the TPX2 family.</text>
</comment>
<dbReference type="RefSeq" id="XP_038977054.1">
    <property type="nucleotide sequence ID" value="XM_039121126.1"/>
</dbReference>
<keyword evidence="8" id="KW-0472">Membrane</keyword>
<dbReference type="AlphaFoldDB" id="A0A8B9A0R0"/>
<dbReference type="Pfam" id="PF06886">
    <property type="entry name" value="TPX2"/>
    <property type="match status" value="1"/>
</dbReference>
<evidence type="ECO:0000256" key="6">
    <source>
        <dbReference type="SAM" id="Coils"/>
    </source>
</evidence>
<keyword evidence="6" id="KW-0175">Coiled coil</keyword>
<feature type="region of interest" description="Disordered" evidence="7">
    <location>
        <begin position="468"/>
        <end position="487"/>
    </location>
</feature>
<keyword evidence="8" id="KW-0812">Transmembrane</keyword>
<feature type="compositionally biased region" description="Low complexity" evidence="7">
    <location>
        <begin position="314"/>
        <end position="323"/>
    </location>
</feature>
<evidence type="ECO:0000256" key="8">
    <source>
        <dbReference type="SAM" id="Phobius"/>
    </source>
</evidence>
<dbReference type="PANTHER" id="PTHR14326:SF58">
    <property type="entry name" value="TPX2 (TARGETING PROTEIN FOR XKLP2) PROTEIN FAMILY"/>
    <property type="match status" value="1"/>
</dbReference>
<keyword evidence="10" id="KW-1185">Reference proteome</keyword>
<keyword evidence="5" id="KW-0206">Cytoskeleton</keyword>
<evidence type="ECO:0000256" key="5">
    <source>
        <dbReference type="ARBA" id="ARBA00023212"/>
    </source>
</evidence>
<gene>
    <name evidence="11" type="primary">LOC103695654</name>
</gene>
<reference evidence="11" key="1">
    <citation type="submission" date="2025-08" db="UniProtKB">
        <authorList>
            <consortium name="RefSeq"/>
        </authorList>
    </citation>
    <scope>IDENTIFICATION</scope>
    <source>
        <tissue evidence="11">Young leaves</tissue>
    </source>
</reference>
<keyword evidence="4" id="KW-0493">Microtubule</keyword>
<dbReference type="InterPro" id="IPR009675">
    <property type="entry name" value="TPX2_fam"/>
</dbReference>
<feature type="compositionally biased region" description="Low complexity" evidence="7">
    <location>
        <begin position="476"/>
        <end position="487"/>
    </location>
</feature>
<feature type="compositionally biased region" description="Basic and acidic residues" evidence="7">
    <location>
        <begin position="14"/>
        <end position="23"/>
    </location>
</feature>
<feature type="compositionally biased region" description="Low complexity" evidence="7">
    <location>
        <begin position="171"/>
        <end position="189"/>
    </location>
</feature>
<feature type="domain" description="TPX2 C-terminal" evidence="9">
    <location>
        <begin position="399"/>
        <end position="466"/>
    </location>
</feature>
<feature type="region of interest" description="Disordered" evidence="7">
    <location>
        <begin position="1"/>
        <end position="39"/>
    </location>
</feature>
<evidence type="ECO:0000259" key="9">
    <source>
        <dbReference type="Pfam" id="PF06886"/>
    </source>
</evidence>
<protein>
    <submittedName>
        <fullName evidence="11">Uncharacterized protein LOC103695654 isoform X1</fullName>
    </submittedName>
</protein>